<keyword evidence="2" id="KW-1185">Reference proteome</keyword>
<comment type="caution">
    <text evidence="1">The sequence shown here is derived from an EMBL/GenBank/DDBJ whole genome shotgun (WGS) entry which is preliminary data.</text>
</comment>
<reference evidence="1 2" key="1">
    <citation type="journal article" date="2018" name="Front. Plant Sci.">
        <title>Red Clover (Trifolium pratense) and Zigzag Clover (T. medium) - A Picture of Genomic Similarities and Differences.</title>
        <authorList>
            <person name="Dluhosova J."/>
            <person name="Istvanek J."/>
            <person name="Nedelnik J."/>
            <person name="Repkova J."/>
        </authorList>
    </citation>
    <scope>NUCLEOTIDE SEQUENCE [LARGE SCALE GENOMIC DNA]</scope>
    <source>
        <strain evidence="2">cv. 10/8</strain>
        <tissue evidence="1">Leaf</tissue>
    </source>
</reference>
<name>A0A392QLA3_9FABA</name>
<protein>
    <submittedName>
        <fullName evidence="1">Putative ribonuclease H protein</fullName>
    </submittedName>
</protein>
<sequence length="93" mass="10850">MNKEVEWRSLWATTCHQAWIWRNQERHGINFARPTTPAAMVMRNVRSYALADQALRSESNSIRVEHFISWKALPEGWIRLNTDGSCREDGHIG</sequence>
<dbReference type="EMBL" id="LXQA010142761">
    <property type="protein sequence ID" value="MCI24654.1"/>
    <property type="molecule type" value="Genomic_DNA"/>
</dbReference>
<feature type="non-terminal residue" evidence="1">
    <location>
        <position position="93"/>
    </location>
</feature>
<dbReference type="Proteomes" id="UP000265520">
    <property type="component" value="Unassembled WGS sequence"/>
</dbReference>
<dbReference type="AlphaFoldDB" id="A0A392QLA3"/>
<evidence type="ECO:0000313" key="1">
    <source>
        <dbReference type="EMBL" id="MCI24654.1"/>
    </source>
</evidence>
<organism evidence="1 2">
    <name type="scientific">Trifolium medium</name>
    <dbReference type="NCBI Taxonomy" id="97028"/>
    <lineage>
        <taxon>Eukaryota</taxon>
        <taxon>Viridiplantae</taxon>
        <taxon>Streptophyta</taxon>
        <taxon>Embryophyta</taxon>
        <taxon>Tracheophyta</taxon>
        <taxon>Spermatophyta</taxon>
        <taxon>Magnoliopsida</taxon>
        <taxon>eudicotyledons</taxon>
        <taxon>Gunneridae</taxon>
        <taxon>Pentapetalae</taxon>
        <taxon>rosids</taxon>
        <taxon>fabids</taxon>
        <taxon>Fabales</taxon>
        <taxon>Fabaceae</taxon>
        <taxon>Papilionoideae</taxon>
        <taxon>50 kb inversion clade</taxon>
        <taxon>NPAAA clade</taxon>
        <taxon>Hologalegina</taxon>
        <taxon>IRL clade</taxon>
        <taxon>Trifolieae</taxon>
        <taxon>Trifolium</taxon>
    </lineage>
</organism>
<proteinExistence type="predicted"/>
<accession>A0A392QLA3</accession>
<evidence type="ECO:0000313" key="2">
    <source>
        <dbReference type="Proteomes" id="UP000265520"/>
    </source>
</evidence>